<accession>A0A1I6U6M6</accession>
<keyword evidence="1" id="KW-1133">Transmembrane helix</keyword>
<gene>
    <name evidence="2" type="ORF">SAMN04488556_3594</name>
</gene>
<evidence type="ECO:0000256" key="1">
    <source>
        <dbReference type="SAM" id="Phobius"/>
    </source>
</evidence>
<feature type="transmembrane region" description="Helical" evidence="1">
    <location>
        <begin position="107"/>
        <end position="125"/>
    </location>
</feature>
<name>A0A1I6U6M6_9EURY</name>
<dbReference type="RefSeq" id="WP_342714188.1">
    <property type="nucleotide sequence ID" value="NZ_FOZS01000004.1"/>
</dbReference>
<feature type="transmembrane region" description="Helical" evidence="1">
    <location>
        <begin position="30"/>
        <end position="48"/>
    </location>
</feature>
<keyword evidence="1" id="KW-0472">Membrane</keyword>
<feature type="transmembrane region" description="Helical" evidence="1">
    <location>
        <begin position="296"/>
        <end position="318"/>
    </location>
</feature>
<feature type="transmembrane region" description="Helical" evidence="1">
    <location>
        <begin position="238"/>
        <end position="260"/>
    </location>
</feature>
<evidence type="ECO:0000313" key="2">
    <source>
        <dbReference type="EMBL" id="SFS97061.1"/>
    </source>
</evidence>
<keyword evidence="1" id="KW-0812">Transmembrane</keyword>
<dbReference type="InterPro" id="IPR007404">
    <property type="entry name" value="YdjM-like"/>
</dbReference>
<keyword evidence="3" id="KW-1185">Reference proteome</keyword>
<dbReference type="AlphaFoldDB" id="A0A1I6U6M6"/>
<organism evidence="2 3">
    <name type="scientific">Halostagnicola kamekurae</name>
    <dbReference type="NCBI Taxonomy" id="619731"/>
    <lineage>
        <taxon>Archaea</taxon>
        <taxon>Methanobacteriati</taxon>
        <taxon>Methanobacteriota</taxon>
        <taxon>Stenosarchaea group</taxon>
        <taxon>Halobacteria</taxon>
        <taxon>Halobacteriales</taxon>
        <taxon>Natrialbaceae</taxon>
        <taxon>Halostagnicola</taxon>
    </lineage>
</organism>
<feature type="transmembrane region" description="Helical" evidence="1">
    <location>
        <begin position="60"/>
        <end position="87"/>
    </location>
</feature>
<proteinExistence type="predicted"/>
<protein>
    <submittedName>
        <fullName evidence="2">LexA-binding, inner membrane-associated putative hydrolase</fullName>
    </submittedName>
</protein>
<keyword evidence="2" id="KW-0378">Hydrolase</keyword>
<dbReference type="Pfam" id="PF04307">
    <property type="entry name" value="YdjM"/>
    <property type="match status" value="1"/>
</dbReference>
<dbReference type="EMBL" id="FOZS01000004">
    <property type="protein sequence ID" value="SFS97061.1"/>
    <property type="molecule type" value="Genomic_DNA"/>
</dbReference>
<sequence length="377" mass="38901">MGGTSISGRAITVQNRRGTYAVRTHIHDDVFLGHALLAFALATLVADWRGWPARRALSLGVVAGAFAAIPDIDVAYAAVAIDFGALSAESVARPSTFWDATRGVHRAMTHSLVVSLLAGPAFGLWTLSKPHSPRVRAVGRTGSAVALAGLVGVAFLVSGPLGGIVMGLFVVAGVSVAAASRFATDFSARTIGLAATAGLLSHPWGDLVTGEPPQLFYPLSVRVFDGRVMLHDDATAHLLGAFALELAVVWLAAVAVARVTDRSLPRLVDRRASAGLAYGVAAVVMTPPTLEVSYHFVFSILAVGLVCAGFSAVSDLSWGATTLRHRARSVALERRWSGPTADGHIPSLGVALTALTGITAALGGYATVYAAAIVVAA</sequence>
<dbReference type="GO" id="GO:0016787">
    <property type="term" value="F:hydrolase activity"/>
    <property type="evidence" value="ECO:0007669"/>
    <property type="project" value="UniProtKB-KW"/>
</dbReference>
<reference evidence="3" key="1">
    <citation type="submission" date="2016-10" db="EMBL/GenBank/DDBJ databases">
        <authorList>
            <person name="Varghese N."/>
            <person name="Submissions S."/>
        </authorList>
    </citation>
    <scope>NUCLEOTIDE SEQUENCE [LARGE SCALE GENOMIC DNA]</scope>
    <source>
        <strain evidence="3">DSM 22427</strain>
    </source>
</reference>
<evidence type="ECO:0000313" key="3">
    <source>
        <dbReference type="Proteomes" id="UP000199199"/>
    </source>
</evidence>
<dbReference type="Proteomes" id="UP000199199">
    <property type="component" value="Unassembled WGS sequence"/>
</dbReference>